<evidence type="ECO:0000256" key="1">
    <source>
        <dbReference type="SAM" id="MobiDB-lite"/>
    </source>
</evidence>
<feature type="compositionally biased region" description="Polar residues" evidence="1">
    <location>
        <begin position="74"/>
        <end position="84"/>
    </location>
</feature>
<evidence type="ECO:0000256" key="2">
    <source>
        <dbReference type="SAM" id="Phobius"/>
    </source>
</evidence>
<dbReference type="RefSeq" id="WP_187319791.1">
    <property type="nucleotide sequence ID" value="NZ_JACSCY010000007.1"/>
</dbReference>
<protein>
    <submittedName>
        <fullName evidence="3">Uncharacterized protein</fullName>
    </submittedName>
</protein>
<keyword evidence="2" id="KW-0812">Transmembrane</keyword>
<feature type="region of interest" description="Disordered" evidence="1">
    <location>
        <begin position="74"/>
        <end position="120"/>
    </location>
</feature>
<dbReference type="EMBL" id="JACSCY010000007">
    <property type="protein sequence ID" value="MBC6611514.1"/>
    <property type="molecule type" value="Genomic_DNA"/>
</dbReference>
<name>A0ABR7MKB5_9BACT</name>
<sequence length="261" mass="27140">MLPEDIDQLFRDRLQGHAPTPPDHLWAQLEEELQPAKKRPTMWLYSMAAVVALLLAVGLGWLLQAPGTVDTAGQLATNSPTTSAPKKELPTQATAPQDLASTPSEAPVATAPDASAAQSALPAYHQEAAASGMVAAATTSARPAPAAVATLVTPKARPERLGAVTTSEVAAVAVPATLTTTQVPTRPIEVEVVRETATPVLAAAETPASTPQQRSRLGAVLRQARNAVVGDPVDLQQVGLPETLTVQARVAGHQLNKTIQL</sequence>
<gene>
    <name evidence="3" type="ORF">H8B15_11295</name>
</gene>
<dbReference type="Proteomes" id="UP000622017">
    <property type="component" value="Unassembled WGS sequence"/>
</dbReference>
<reference evidence="3 4" key="1">
    <citation type="submission" date="2020-08" db="EMBL/GenBank/DDBJ databases">
        <title>Hymenobacter sp.</title>
        <authorList>
            <person name="Kim M.K."/>
        </authorList>
    </citation>
    <scope>NUCLEOTIDE SEQUENCE [LARGE SCALE GENOMIC DNA]</scope>
    <source>
        <strain evidence="3 4">BT507</strain>
    </source>
</reference>
<keyword evidence="4" id="KW-1185">Reference proteome</keyword>
<organism evidence="3 4">
    <name type="scientific">Hymenobacter citatus</name>
    <dbReference type="NCBI Taxonomy" id="2763506"/>
    <lineage>
        <taxon>Bacteria</taxon>
        <taxon>Pseudomonadati</taxon>
        <taxon>Bacteroidota</taxon>
        <taxon>Cytophagia</taxon>
        <taxon>Cytophagales</taxon>
        <taxon>Hymenobacteraceae</taxon>
        <taxon>Hymenobacter</taxon>
    </lineage>
</organism>
<keyword evidence="2" id="KW-1133">Transmembrane helix</keyword>
<evidence type="ECO:0000313" key="4">
    <source>
        <dbReference type="Proteomes" id="UP000622017"/>
    </source>
</evidence>
<feature type="compositionally biased region" description="Polar residues" evidence="1">
    <location>
        <begin position="91"/>
        <end position="104"/>
    </location>
</feature>
<comment type="caution">
    <text evidence="3">The sequence shown here is derived from an EMBL/GenBank/DDBJ whole genome shotgun (WGS) entry which is preliminary data.</text>
</comment>
<feature type="transmembrane region" description="Helical" evidence="2">
    <location>
        <begin position="42"/>
        <end position="63"/>
    </location>
</feature>
<feature type="compositionally biased region" description="Low complexity" evidence="1">
    <location>
        <begin position="106"/>
        <end position="120"/>
    </location>
</feature>
<evidence type="ECO:0000313" key="3">
    <source>
        <dbReference type="EMBL" id="MBC6611514.1"/>
    </source>
</evidence>
<proteinExistence type="predicted"/>
<keyword evidence="2" id="KW-0472">Membrane</keyword>
<accession>A0ABR7MKB5</accession>